<dbReference type="EMBL" id="QFPP01000453">
    <property type="protein sequence ID" value="PZQ66102.1"/>
    <property type="molecule type" value="Genomic_DNA"/>
</dbReference>
<evidence type="ECO:0000313" key="8">
    <source>
        <dbReference type="EMBL" id="PZQ66102.1"/>
    </source>
</evidence>
<feature type="region of interest" description="Disordered" evidence="6">
    <location>
        <begin position="196"/>
        <end position="220"/>
    </location>
</feature>
<dbReference type="PANTHER" id="PTHR47506">
    <property type="entry name" value="TRANSCRIPTIONAL REGULATORY PROTEIN"/>
    <property type="match status" value="1"/>
</dbReference>
<keyword evidence="3 5" id="KW-0238">DNA-binding</keyword>
<dbReference type="InterPro" id="IPR009057">
    <property type="entry name" value="Homeodomain-like_sf"/>
</dbReference>
<proteinExistence type="predicted"/>
<dbReference type="Gene3D" id="1.10.357.10">
    <property type="entry name" value="Tetracycline Repressor, domain 2"/>
    <property type="match status" value="1"/>
</dbReference>
<feature type="domain" description="HTH tetR-type" evidence="7">
    <location>
        <begin position="14"/>
        <end position="74"/>
    </location>
</feature>
<dbReference type="AlphaFoldDB" id="A0A2W5PK96"/>
<protein>
    <submittedName>
        <fullName evidence="8">TetR family transcriptional regulator</fullName>
    </submittedName>
</protein>
<dbReference type="Gene3D" id="1.10.10.60">
    <property type="entry name" value="Homeodomain-like"/>
    <property type="match status" value="1"/>
</dbReference>
<dbReference type="PROSITE" id="PS50977">
    <property type="entry name" value="HTH_TETR_2"/>
    <property type="match status" value="1"/>
</dbReference>
<dbReference type="SUPFAM" id="SSF46689">
    <property type="entry name" value="Homeodomain-like"/>
    <property type="match status" value="1"/>
</dbReference>
<evidence type="ECO:0000256" key="6">
    <source>
        <dbReference type="SAM" id="MobiDB-lite"/>
    </source>
</evidence>
<sequence length="220" mass="23602">MTKESSRGRGRPRNFDADEAVAVAQRLFHAKGYDAVSVADLTRALGINPPSFYAAFGSKAALYARILDRYALTGAVPLDQLLRPDRPVAECLARVLEEAARSYAADACATGCLVLEGTRCSDEQARAAAGTFHVAAQQRIRDFIAQRHPQDADRLADFVSTTMAGLSASARHGQSLERLLNTAQLAGLSCAQAIPGEKLRQRPGGRPTVPQLKPRSEKSG</sequence>
<name>A0A2W5PK96_VARPD</name>
<dbReference type="PROSITE" id="PS01081">
    <property type="entry name" value="HTH_TETR_1"/>
    <property type="match status" value="1"/>
</dbReference>
<gene>
    <name evidence="8" type="ORF">DI563_24495</name>
</gene>
<dbReference type="Pfam" id="PF00440">
    <property type="entry name" value="TetR_N"/>
    <property type="match status" value="1"/>
</dbReference>
<dbReference type="SUPFAM" id="SSF48498">
    <property type="entry name" value="Tetracyclin repressor-like, C-terminal domain"/>
    <property type="match status" value="1"/>
</dbReference>
<evidence type="ECO:0000256" key="4">
    <source>
        <dbReference type="ARBA" id="ARBA00023163"/>
    </source>
</evidence>
<feature type="DNA-binding region" description="H-T-H motif" evidence="5">
    <location>
        <begin position="37"/>
        <end position="56"/>
    </location>
</feature>
<dbReference type="Proteomes" id="UP000249135">
    <property type="component" value="Unassembled WGS sequence"/>
</dbReference>
<keyword evidence="2" id="KW-0805">Transcription regulation</keyword>
<evidence type="ECO:0000256" key="1">
    <source>
        <dbReference type="ARBA" id="ARBA00022491"/>
    </source>
</evidence>
<keyword evidence="4" id="KW-0804">Transcription</keyword>
<keyword evidence="1" id="KW-0678">Repressor</keyword>
<evidence type="ECO:0000256" key="2">
    <source>
        <dbReference type="ARBA" id="ARBA00023015"/>
    </source>
</evidence>
<evidence type="ECO:0000256" key="3">
    <source>
        <dbReference type="ARBA" id="ARBA00023125"/>
    </source>
</evidence>
<comment type="caution">
    <text evidence="8">The sequence shown here is derived from an EMBL/GenBank/DDBJ whole genome shotgun (WGS) entry which is preliminary data.</text>
</comment>
<dbReference type="InterPro" id="IPR023772">
    <property type="entry name" value="DNA-bd_HTH_TetR-type_CS"/>
</dbReference>
<organism evidence="8 9">
    <name type="scientific">Variovorax paradoxus</name>
    <dbReference type="NCBI Taxonomy" id="34073"/>
    <lineage>
        <taxon>Bacteria</taxon>
        <taxon>Pseudomonadati</taxon>
        <taxon>Pseudomonadota</taxon>
        <taxon>Betaproteobacteria</taxon>
        <taxon>Burkholderiales</taxon>
        <taxon>Comamonadaceae</taxon>
        <taxon>Variovorax</taxon>
    </lineage>
</organism>
<dbReference type="GO" id="GO:0003677">
    <property type="term" value="F:DNA binding"/>
    <property type="evidence" value="ECO:0007669"/>
    <property type="project" value="UniProtKB-UniRule"/>
</dbReference>
<evidence type="ECO:0000313" key="9">
    <source>
        <dbReference type="Proteomes" id="UP000249135"/>
    </source>
</evidence>
<dbReference type="PANTHER" id="PTHR47506:SF1">
    <property type="entry name" value="HTH-TYPE TRANSCRIPTIONAL REGULATOR YJDC"/>
    <property type="match status" value="1"/>
</dbReference>
<evidence type="ECO:0000256" key="5">
    <source>
        <dbReference type="PROSITE-ProRule" id="PRU00335"/>
    </source>
</evidence>
<reference evidence="8 9" key="1">
    <citation type="submission" date="2017-08" db="EMBL/GenBank/DDBJ databases">
        <title>Infants hospitalized years apart are colonized by the same room-sourced microbial strains.</title>
        <authorList>
            <person name="Brooks B."/>
            <person name="Olm M.R."/>
            <person name="Firek B.A."/>
            <person name="Baker R."/>
            <person name="Thomas B.C."/>
            <person name="Morowitz M.J."/>
            <person name="Banfield J.F."/>
        </authorList>
    </citation>
    <scope>NUCLEOTIDE SEQUENCE [LARGE SCALE GENOMIC DNA]</scope>
    <source>
        <strain evidence="8">S2_005_003_R2_41</strain>
    </source>
</reference>
<accession>A0A2W5PK96</accession>
<evidence type="ECO:0000259" key="7">
    <source>
        <dbReference type="PROSITE" id="PS50977"/>
    </source>
</evidence>
<dbReference type="InterPro" id="IPR001647">
    <property type="entry name" value="HTH_TetR"/>
</dbReference>
<dbReference type="InterPro" id="IPR036271">
    <property type="entry name" value="Tet_transcr_reg_TetR-rel_C_sf"/>
</dbReference>